<evidence type="ECO:0000313" key="7">
    <source>
        <dbReference type="EMBL" id="OBS76204.1"/>
    </source>
</evidence>
<dbReference type="GO" id="GO:0042612">
    <property type="term" value="C:MHC class I protein complex"/>
    <property type="evidence" value="ECO:0007669"/>
    <property type="project" value="UniProtKB-KW"/>
</dbReference>
<organism evidence="7 8">
    <name type="scientific">Neotoma lepida</name>
    <name type="common">Desert woodrat</name>
    <dbReference type="NCBI Taxonomy" id="56216"/>
    <lineage>
        <taxon>Eukaryota</taxon>
        <taxon>Metazoa</taxon>
        <taxon>Chordata</taxon>
        <taxon>Craniata</taxon>
        <taxon>Vertebrata</taxon>
        <taxon>Euteleostomi</taxon>
        <taxon>Mammalia</taxon>
        <taxon>Eutheria</taxon>
        <taxon>Euarchontoglires</taxon>
        <taxon>Glires</taxon>
        <taxon>Rodentia</taxon>
        <taxon>Myomorpha</taxon>
        <taxon>Muroidea</taxon>
        <taxon>Cricetidae</taxon>
        <taxon>Neotominae</taxon>
        <taxon>Neotoma</taxon>
    </lineage>
</organism>
<dbReference type="InterPro" id="IPR036179">
    <property type="entry name" value="Ig-like_dom_sf"/>
</dbReference>
<dbReference type="GO" id="GO:0002486">
    <property type="term" value="P:antigen processing and presentation of endogenous peptide antigen via MHC class I via ER pathway, TAP-independent"/>
    <property type="evidence" value="ECO:0007669"/>
    <property type="project" value="TreeGrafter"/>
</dbReference>
<evidence type="ECO:0000313" key="8">
    <source>
        <dbReference type="Proteomes" id="UP000092124"/>
    </source>
</evidence>
<comment type="subcellular location">
    <subcellularLocation>
        <location evidence="1">Membrane</location>
        <topology evidence="1">Single-pass membrane protein</topology>
    </subcellularLocation>
</comment>
<protein>
    <recommendedName>
        <fullName evidence="9">Immunoglobulin C1-set domain-containing protein</fullName>
    </recommendedName>
</protein>
<dbReference type="Gene3D" id="2.60.40.10">
    <property type="entry name" value="Immunoglobulins"/>
    <property type="match status" value="1"/>
</dbReference>
<keyword evidence="6" id="KW-1133">Transmembrane helix</keyword>
<dbReference type="GO" id="GO:0005615">
    <property type="term" value="C:extracellular space"/>
    <property type="evidence" value="ECO:0007669"/>
    <property type="project" value="TreeGrafter"/>
</dbReference>
<evidence type="ECO:0000256" key="2">
    <source>
        <dbReference type="ARBA" id="ARBA00022451"/>
    </source>
</evidence>
<dbReference type="GO" id="GO:0005102">
    <property type="term" value="F:signaling receptor binding"/>
    <property type="evidence" value="ECO:0007669"/>
    <property type="project" value="TreeGrafter"/>
</dbReference>
<keyword evidence="2" id="KW-0490">MHC I</keyword>
<dbReference type="EMBL" id="LZPO01034968">
    <property type="protein sequence ID" value="OBS76204.1"/>
    <property type="molecule type" value="Genomic_DNA"/>
</dbReference>
<dbReference type="GO" id="GO:0002476">
    <property type="term" value="P:antigen processing and presentation of endogenous peptide antigen via MHC class Ib"/>
    <property type="evidence" value="ECO:0007669"/>
    <property type="project" value="TreeGrafter"/>
</dbReference>
<keyword evidence="3" id="KW-0391">Immunity</keyword>
<reference evidence="7 8" key="1">
    <citation type="submission" date="2016-06" db="EMBL/GenBank/DDBJ databases">
        <title>The Draft Genome Sequence and Annotation of the Desert Woodrat Neotoma lepida.</title>
        <authorList>
            <person name="Campbell M."/>
            <person name="Oakeson K.F."/>
            <person name="Yandell M."/>
            <person name="Halpert J.R."/>
            <person name="Dearing D."/>
        </authorList>
    </citation>
    <scope>NUCLEOTIDE SEQUENCE [LARGE SCALE GENOMIC DNA]</scope>
    <source>
        <strain evidence="7">417</strain>
        <tissue evidence="7">Liver</tissue>
    </source>
</reference>
<dbReference type="GO" id="GO:0006955">
    <property type="term" value="P:immune response"/>
    <property type="evidence" value="ECO:0007669"/>
    <property type="project" value="TreeGrafter"/>
</dbReference>
<dbReference type="CDD" id="cd07698">
    <property type="entry name" value="IgC1_MHC_I_alpha3"/>
    <property type="match status" value="1"/>
</dbReference>
<evidence type="ECO:0000256" key="5">
    <source>
        <dbReference type="ARBA" id="ARBA00023180"/>
    </source>
</evidence>
<dbReference type="GO" id="GO:0042605">
    <property type="term" value="F:peptide antigen binding"/>
    <property type="evidence" value="ECO:0007669"/>
    <property type="project" value="TreeGrafter"/>
</dbReference>
<proteinExistence type="predicted"/>
<evidence type="ECO:0008006" key="9">
    <source>
        <dbReference type="Google" id="ProtNLM"/>
    </source>
</evidence>
<keyword evidence="4 6" id="KW-0472">Membrane</keyword>
<name>A0A1A6HD55_NEOLE</name>
<feature type="transmembrane region" description="Helical" evidence="6">
    <location>
        <begin position="56"/>
        <end position="78"/>
    </location>
</feature>
<dbReference type="GO" id="GO:0009897">
    <property type="term" value="C:external side of plasma membrane"/>
    <property type="evidence" value="ECO:0007669"/>
    <property type="project" value="TreeGrafter"/>
</dbReference>
<dbReference type="InterPro" id="IPR050208">
    <property type="entry name" value="MHC_class-I_related"/>
</dbReference>
<dbReference type="GO" id="GO:0030670">
    <property type="term" value="C:phagocytic vesicle membrane"/>
    <property type="evidence" value="ECO:0007669"/>
    <property type="project" value="UniProtKB-ARBA"/>
</dbReference>
<comment type="caution">
    <text evidence="7">The sequence shown here is derived from an EMBL/GenBank/DDBJ whole genome shotgun (WGS) entry which is preliminary data.</text>
</comment>
<dbReference type="InterPro" id="IPR003006">
    <property type="entry name" value="Ig/MHC_CS"/>
</dbReference>
<evidence type="ECO:0000256" key="1">
    <source>
        <dbReference type="ARBA" id="ARBA00004167"/>
    </source>
</evidence>
<accession>A0A1A6HD55</accession>
<dbReference type="GO" id="GO:0098553">
    <property type="term" value="C:lumenal side of endoplasmic reticulum membrane"/>
    <property type="evidence" value="ECO:0007669"/>
    <property type="project" value="UniProtKB-ARBA"/>
</dbReference>
<keyword evidence="5" id="KW-0325">Glycoprotein</keyword>
<keyword evidence="6" id="KW-0812">Transmembrane</keyword>
<dbReference type="Proteomes" id="UP000092124">
    <property type="component" value="Unassembled WGS sequence"/>
</dbReference>
<dbReference type="PROSITE" id="PS00290">
    <property type="entry name" value="IG_MHC"/>
    <property type="match status" value="1"/>
</dbReference>
<dbReference type="PANTHER" id="PTHR16675:SF251">
    <property type="entry name" value="HLA CLASS I HISTOCOMPATIBILITY ANTIGEN, C ALPHA CHAIN"/>
    <property type="match status" value="1"/>
</dbReference>
<keyword evidence="8" id="KW-1185">Reference proteome</keyword>
<dbReference type="AlphaFoldDB" id="A0A1A6HD55"/>
<dbReference type="PANTHER" id="PTHR16675">
    <property type="entry name" value="MHC CLASS I-RELATED"/>
    <property type="match status" value="1"/>
</dbReference>
<dbReference type="STRING" id="56216.A0A1A6HD55"/>
<evidence type="ECO:0000256" key="3">
    <source>
        <dbReference type="ARBA" id="ARBA00022859"/>
    </source>
</evidence>
<dbReference type="SUPFAM" id="SSF48726">
    <property type="entry name" value="Immunoglobulin"/>
    <property type="match status" value="1"/>
</dbReference>
<evidence type="ECO:0000256" key="6">
    <source>
        <dbReference type="SAM" id="Phobius"/>
    </source>
</evidence>
<dbReference type="InterPro" id="IPR013783">
    <property type="entry name" value="Ig-like_fold"/>
</dbReference>
<evidence type="ECO:0000256" key="4">
    <source>
        <dbReference type="ARBA" id="ARBA00023136"/>
    </source>
</evidence>
<dbReference type="GO" id="GO:0001916">
    <property type="term" value="P:positive regulation of T cell mediated cytotoxicity"/>
    <property type="evidence" value="ECO:0007669"/>
    <property type="project" value="TreeGrafter"/>
</dbReference>
<dbReference type="CDD" id="cd12087">
    <property type="entry name" value="TM_EGFR-like"/>
    <property type="match status" value="1"/>
</dbReference>
<dbReference type="OrthoDB" id="8929156at2759"/>
<sequence>MELVETRPAGDGTFQKWASLVVPSGEEEKYTCHVYHEGLTQPLTLRWEPPQSTVPIMAIIAVLVLLGVVIIGAVVFFVRKEEKHSIKTAAWPDGWIKRRELGPGIQGEQTVEFFAGVRGYQSTQEEPSYYYKM</sequence>
<gene>
    <name evidence="7" type="ORF">A6R68_17347</name>
</gene>